<dbReference type="PROSITE" id="PS50225">
    <property type="entry name" value="SOCS"/>
    <property type="match status" value="1"/>
</dbReference>
<feature type="domain" description="SOCS box" evidence="5">
    <location>
        <begin position="215"/>
        <end position="276"/>
    </location>
</feature>
<feature type="repeat" description="ANK" evidence="4">
    <location>
        <begin position="14"/>
        <end position="46"/>
    </location>
</feature>
<dbReference type="InterPro" id="IPR050745">
    <property type="entry name" value="Multifunctional_regulatory"/>
</dbReference>
<dbReference type="SUPFAM" id="SSF158235">
    <property type="entry name" value="SOCS box-like"/>
    <property type="match status" value="1"/>
</dbReference>
<proteinExistence type="predicted"/>
<reference evidence="6 7" key="1">
    <citation type="submission" date="2024-09" db="EMBL/GenBank/DDBJ databases">
        <title>A chromosome-level genome assembly of Gray's grenadier anchovy, Coilia grayii.</title>
        <authorList>
            <person name="Fu Z."/>
        </authorList>
    </citation>
    <scope>NUCLEOTIDE SEQUENCE [LARGE SCALE GENOMIC DNA]</scope>
    <source>
        <strain evidence="6">G4</strain>
        <tissue evidence="6">Muscle</tissue>
    </source>
</reference>
<keyword evidence="3 4" id="KW-0040">ANK repeat</keyword>
<dbReference type="Proteomes" id="UP001591681">
    <property type="component" value="Unassembled WGS sequence"/>
</dbReference>
<dbReference type="Pfam" id="PF07525">
    <property type="entry name" value="SOCS_box"/>
    <property type="match status" value="1"/>
</dbReference>
<dbReference type="PANTHER" id="PTHR24189:SF50">
    <property type="entry name" value="ANKYRIN REPEAT AND SOCS BOX PROTEIN 2"/>
    <property type="match status" value="1"/>
</dbReference>
<dbReference type="InterPro" id="IPR036036">
    <property type="entry name" value="SOCS_box-like_dom_sf"/>
</dbReference>
<evidence type="ECO:0000256" key="3">
    <source>
        <dbReference type="ARBA" id="ARBA00023043"/>
    </source>
</evidence>
<feature type="repeat" description="ANK" evidence="4">
    <location>
        <begin position="56"/>
        <end position="88"/>
    </location>
</feature>
<keyword evidence="7" id="KW-1185">Reference proteome</keyword>
<comment type="pathway">
    <text evidence="1">Protein modification; protein ubiquitination.</text>
</comment>
<evidence type="ECO:0000313" key="7">
    <source>
        <dbReference type="Proteomes" id="UP001591681"/>
    </source>
</evidence>
<dbReference type="Gene3D" id="1.10.750.20">
    <property type="entry name" value="SOCS box"/>
    <property type="match status" value="1"/>
</dbReference>
<dbReference type="Pfam" id="PF00023">
    <property type="entry name" value="Ank"/>
    <property type="match status" value="1"/>
</dbReference>
<dbReference type="InterPro" id="IPR036770">
    <property type="entry name" value="Ankyrin_rpt-contain_sf"/>
</dbReference>
<keyword evidence="2" id="KW-0677">Repeat</keyword>
<dbReference type="PANTHER" id="PTHR24189">
    <property type="entry name" value="MYOTROPHIN"/>
    <property type="match status" value="1"/>
</dbReference>
<comment type="caution">
    <text evidence="6">The sequence shown here is derived from an EMBL/GenBank/DDBJ whole genome shotgun (WGS) entry which is preliminary data.</text>
</comment>
<organism evidence="6 7">
    <name type="scientific">Coilia grayii</name>
    <name type="common">Gray's grenadier anchovy</name>
    <dbReference type="NCBI Taxonomy" id="363190"/>
    <lineage>
        <taxon>Eukaryota</taxon>
        <taxon>Metazoa</taxon>
        <taxon>Chordata</taxon>
        <taxon>Craniata</taxon>
        <taxon>Vertebrata</taxon>
        <taxon>Euteleostomi</taxon>
        <taxon>Actinopterygii</taxon>
        <taxon>Neopterygii</taxon>
        <taxon>Teleostei</taxon>
        <taxon>Clupei</taxon>
        <taxon>Clupeiformes</taxon>
        <taxon>Clupeoidei</taxon>
        <taxon>Engraulidae</taxon>
        <taxon>Coilinae</taxon>
        <taxon>Coilia</taxon>
    </lineage>
</organism>
<dbReference type="InterPro" id="IPR001496">
    <property type="entry name" value="SOCS_box"/>
</dbReference>
<dbReference type="FunFam" id="1.10.750.20:FF:000001">
    <property type="entry name" value="Ankyrin repeat and SOCS box containing 1"/>
    <property type="match status" value="1"/>
</dbReference>
<dbReference type="EMBL" id="JBHFQA010000019">
    <property type="protein sequence ID" value="KAL2082016.1"/>
    <property type="molecule type" value="Genomic_DNA"/>
</dbReference>
<name>A0ABD1J4C4_9TELE</name>
<evidence type="ECO:0000256" key="4">
    <source>
        <dbReference type="PROSITE-ProRule" id="PRU00023"/>
    </source>
</evidence>
<sequence length="276" mass="30444">MLLPVTSEERIRQSGISPLHLAAQYNEDDILEVLIQAGYDVNAPLSPDQSRMYQDQRTTALYFAVSNGNEDVVEMLLEAGADPNQDKFNPLLVAVRQGNVQMVRLLLEHGANINAHMPNCQLMFPAVVLLCVRYPAMLKLLLDHGCHAPACFQCQYGANSHPPAKGLRKDDLGLARDKPCMQFCEAISAPSVGSWAGPIISLLLDYVGNVRLCAGLTRLLDSQPDWATVKDRTKGPPSLKQLCRLQIRQEAGLKGLGLLGTLPLPSRLIRYLRHDE</sequence>
<dbReference type="Gene3D" id="1.25.40.20">
    <property type="entry name" value="Ankyrin repeat-containing domain"/>
    <property type="match status" value="1"/>
</dbReference>
<evidence type="ECO:0000256" key="1">
    <source>
        <dbReference type="ARBA" id="ARBA00004906"/>
    </source>
</evidence>
<dbReference type="AlphaFoldDB" id="A0ABD1J4C4"/>
<dbReference type="SMART" id="SM00248">
    <property type="entry name" value="ANK"/>
    <property type="match status" value="3"/>
</dbReference>
<dbReference type="PRINTS" id="PR01415">
    <property type="entry name" value="ANKYRIN"/>
</dbReference>
<accession>A0ABD1J4C4</accession>
<evidence type="ECO:0000256" key="2">
    <source>
        <dbReference type="ARBA" id="ARBA00022737"/>
    </source>
</evidence>
<dbReference type="SUPFAM" id="SSF48403">
    <property type="entry name" value="Ankyrin repeat"/>
    <property type="match status" value="1"/>
</dbReference>
<gene>
    <name evidence="6" type="ORF">ACEWY4_021834</name>
</gene>
<dbReference type="InterPro" id="IPR002110">
    <property type="entry name" value="Ankyrin_rpt"/>
</dbReference>
<evidence type="ECO:0000259" key="5">
    <source>
        <dbReference type="PROSITE" id="PS50225"/>
    </source>
</evidence>
<dbReference type="PROSITE" id="PS50088">
    <property type="entry name" value="ANK_REPEAT"/>
    <property type="match status" value="3"/>
</dbReference>
<feature type="repeat" description="ANK" evidence="4">
    <location>
        <begin position="86"/>
        <end position="118"/>
    </location>
</feature>
<protein>
    <recommendedName>
        <fullName evidence="5">SOCS box domain-containing protein</fullName>
    </recommendedName>
</protein>
<dbReference type="SMART" id="SM00969">
    <property type="entry name" value="SOCS_box"/>
    <property type="match status" value="1"/>
</dbReference>
<evidence type="ECO:0000313" key="6">
    <source>
        <dbReference type="EMBL" id="KAL2082016.1"/>
    </source>
</evidence>
<dbReference type="SMART" id="SM00253">
    <property type="entry name" value="SOCS"/>
    <property type="match status" value="1"/>
</dbReference>
<dbReference type="Pfam" id="PF12796">
    <property type="entry name" value="Ank_2"/>
    <property type="match status" value="1"/>
</dbReference>
<dbReference type="PROSITE" id="PS50297">
    <property type="entry name" value="ANK_REP_REGION"/>
    <property type="match status" value="3"/>
</dbReference>